<organism evidence="2 3">
    <name type="scientific">Salimicrobium salexigens</name>
    <dbReference type="NCBI Taxonomy" id="908941"/>
    <lineage>
        <taxon>Bacteria</taxon>
        <taxon>Bacillati</taxon>
        <taxon>Bacillota</taxon>
        <taxon>Bacilli</taxon>
        <taxon>Bacillales</taxon>
        <taxon>Bacillaceae</taxon>
        <taxon>Salimicrobium</taxon>
    </lineage>
</organism>
<gene>
    <name evidence="2" type="ORF">SAMN05421758_102389</name>
</gene>
<feature type="signal peptide" evidence="1">
    <location>
        <begin position="1"/>
        <end position="24"/>
    </location>
</feature>
<protein>
    <submittedName>
        <fullName evidence="2">Uncharacterized protein</fullName>
    </submittedName>
</protein>
<dbReference type="RefSeq" id="WP_076570166.1">
    <property type="nucleotide sequence ID" value="NZ_FTOK01000002.1"/>
</dbReference>
<sequence length="188" mass="19736">MKKILTSMVIFTTVLLVASPTTLANTTNTETGNVDESEADAIKDNLEESGAWEKVEDSDESTTYEITNEEIAKSFRANGYEKEADMLEEQSNSTGPTLLSSGVNSFTSNGDGSYTIKLNETVTKLVAAGGSGVATTLIGLIPGLGWTVAAGAAGPMAGVLTSETINDGVSFTTANVGGAWMILDWHWQ</sequence>
<name>A0ABY1KU95_9BACI</name>
<comment type="caution">
    <text evidence="2">The sequence shown here is derived from an EMBL/GenBank/DDBJ whole genome shotgun (WGS) entry which is preliminary data.</text>
</comment>
<feature type="chain" id="PRO_5047153457" evidence="1">
    <location>
        <begin position="25"/>
        <end position="188"/>
    </location>
</feature>
<accession>A0ABY1KU95</accession>
<evidence type="ECO:0000313" key="3">
    <source>
        <dbReference type="Proteomes" id="UP000199777"/>
    </source>
</evidence>
<keyword evidence="3" id="KW-1185">Reference proteome</keyword>
<reference evidence="2 3" key="1">
    <citation type="submission" date="2017-01" db="EMBL/GenBank/DDBJ databases">
        <authorList>
            <person name="Varghese N."/>
            <person name="Submissions S."/>
        </authorList>
    </citation>
    <scope>NUCLEOTIDE SEQUENCE [LARGE SCALE GENOMIC DNA]</scope>
    <source>
        <strain evidence="2 3">DSM 22782</strain>
    </source>
</reference>
<dbReference type="EMBL" id="FTOK01000002">
    <property type="protein sequence ID" value="SIS57510.1"/>
    <property type="molecule type" value="Genomic_DNA"/>
</dbReference>
<keyword evidence="1" id="KW-0732">Signal</keyword>
<proteinExistence type="predicted"/>
<dbReference type="Proteomes" id="UP000199777">
    <property type="component" value="Unassembled WGS sequence"/>
</dbReference>
<evidence type="ECO:0000313" key="2">
    <source>
        <dbReference type="EMBL" id="SIS57510.1"/>
    </source>
</evidence>
<evidence type="ECO:0000256" key="1">
    <source>
        <dbReference type="SAM" id="SignalP"/>
    </source>
</evidence>